<evidence type="ECO:0000256" key="7">
    <source>
        <dbReference type="SAM" id="Phobius"/>
    </source>
</evidence>
<feature type="transmembrane region" description="Helical" evidence="7">
    <location>
        <begin position="313"/>
        <end position="334"/>
    </location>
</feature>
<evidence type="ECO:0000313" key="9">
    <source>
        <dbReference type="EMBL" id="CUN02257.1"/>
    </source>
</evidence>
<feature type="transmembrane region" description="Helical" evidence="7">
    <location>
        <begin position="41"/>
        <end position="64"/>
    </location>
</feature>
<evidence type="ECO:0000256" key="4">
    <source>
        <dbReference type="ARBA" id="ARBA00022692"/>
    </source>
</evidence>
<dbReference type="OrthoDB" id="9810469at2"/>
<dbReference type="Pfam" id="PF01757">
    <property type="entry name" value="Acyl_transf_3"/>
    <property type="match status" value="1"/>
</dbReference>
<keyword evidence="4 7" id="KW-0812">Transmembrane</keyword>
<feature type="transmembrane region" description="Helical" evidence="7">
    <location>
        <begin position="275"/>
        <end position="293"/>
    </location>
</feature>
<dbReference type="GO" id="GO:0009246">
    <property type="term" value="P:enterobacterial common antigen biosynthetic process"/>
    <property type="evidence" value="ECO:0007669"/>
    <property type="project" value="TreeGrafter"/>
</dbReference>
<dbReference type="GO" id="GO:0016413">
    <property type="term" value="F:O-acetyltransferase activity"/>
    <property type="evidence" value="ECO:0007669"/>
    <property type="project" value="TreeGrafter"/>
</dbReference>
<feature type="transmembrane region" description="Helical" evidence="7">
    <location>
        <begin position="182"/>
        <end position="200"/>
    </location>
</feature>
<evidence type="ECO:0000256" key="6">
    <source>
        <dbReference type="ARBA" id="ARBA00023136"/>
    </source>
</evidence>
<comment type="similarity">
    <text evidence="2">Belongs to the acyltransferase 3 family.</text>
</comment>
<dbReference type="PANTHER" id="PTHR40074:SF2">
    <property type="entry name" value="O-ACETYLTRANSFERASE WECH"/>
    <property type="match status" value="1"/>
</dbReference>
<protein>
    <submittedName>
        <fullName evidence="9">Uncharacterized protein conserved in bacteria</fullName>
    </submittedName>
</protein>
<dbReference type="Proteomes" id="UP000095350">
    <property type="component" value="Unassembled WGS sequence"/>
</dbReference>
<dbReference type="AlphaFoldDB" id="A0A173TJU6"/>
<feature type="transmembrane region" description="Helical" evidence="7">
    <location>
        <begin position="117"/>
        <end position="137"/>
    </location>
</feature>
<keyword evidence="3" id="KW-1003">Cell membrane</keyword>
<feature type="transmembrane region" description="Helical" evidence="7">
    <location>
        <begin position="12"/>
        <end position="29"/>
    </location>
</feature>
<feature type="transmembrane region" description="Helical" evidence="7">
    <location>
        <begin position="212"/>
        <end position="230"/>
    </location>
</feature>
<feature type="domain" description="Acyltransferase 3" evidence="8">
    <location>
        <begin position="7"/>
        <end position="325"/>
    </location>
</feature>
<organism evidence="9 10">
    <name type="scientific">Roseburia intestinalis</name>
    <dbReference type="NCBI Taxonomy" id="166486"/>
    <lineage>
        <taxon>Bacteria</taxon>
        <taxon>Bacillati</taxon>
        <taxon>Bacillota</taxon>
        <taxon>Clostridia</taxon>
        <taxon>Lachnospirales</taxon>
        <taxon>Lachnospiraceae</taxon>
        <taxon>Roseburia</taxon>
    </lineage>
</organism>
<evidence type="ECO:0000313" key="10">
    <source>
        <dbReference type="Proteomes" id="UP000095350"/>
    </source>
</evidence>
<sequence>MKKKYHLEVIRILAILMVMYNHSAAFMSFSNQSGVEYAISFLFSMVCKGAVPLFFMVSGALLLGKNESGKDLFQKRILRMILVIVIFSFLYYMKLVLKGERPFAPFSFLLSLPTDLVYLPYWFLYSYLGVLTILPILRPLAQNMSKNTFWYLIILQILLDCLKPTAWVLWGYGLCGYYNFSGLFQYVIFYPLIGYGLDQYFSETKFLTPKNIGRNLAVFVAAVLTQMMVYKDYLSVGNYQEVYLGTWLSVPVIVIFLNTKLLFQEERLSERTKKILVSVGGCVFGCYLLGGFIGTGGRLDVIAGTLTSVTGMLPAYIIEIIIAFLIEVAVTLVLKKLPVFRKLL</sequence>
<dbReference type="RefSeq" id="WP_055194072.1">
    <property type="nucleotide sequence ID" value="NZ_CABIYH010000010.1"/>
</dbReference>
<dbReference type="PaxDb" id="166486-ERS852572_01555"/>
<keyword evidence="5 7" id="KW-1133">Transmembrane helix</keyword>
<dbReference type="EMBL" id="CYXZ01000010">
    <property type="protein sequence ID" value="CUN02257.1"/>
    <property type="molecule type" value="Genomic_DNA"/>
</dbReference>
<keyword evidence="6 7" id="KW-0472">Membrane</keyword>
<evidence type="ECO:0000256" key="3">
    <source>
        <dbReference type="ARBA" id="ARBA00022475"/>
    </source>
</evidence>
<dbReference type="STRING" id="166486.ERS852572_01555"/>
<dbReference type="PANTHER" id="PTHR40074">
    <property type="entry name" value="O-ACETYLTRANSFERASE WECH"/>
    <property type="match status" value="1"/>
</dbReference>
<dbReference type="InterPro" id="IPR002656">
    <property type="entry name" value="Acyl_transf_3_dom"/>
</dbReference>
<reference evidence="9 10" key="1">
    <citation type="submission" date="2015-09" db="EMBL/GenBank/DDBJ databases">
        <authorList>
            <consortium name="Pathogen Informatics"/>
        </authorList>
    </citation>
    <scope>NUCLEOTIDE SEQUENCE [LARGE SCALE GENOMIC DNA]</scope>
    <source>
        <strain evidence="9 10">2789STDY5834960</strain>
    </source>
</reference>
<comment type="subcellular location">
    <subcellularLocation>
        <location evidence="1">Cell membrane</location>
        <topology evidence="1">Multi-pass membrane protein</topology>
    </subcellularLocation>
</comment>
<dbReference type="GO" id="GO:0005886">
    <property type="term" value="C:plasma membrane"/>
    <property type="evidence" value="ECO:0007669"/>
    <property type="project" value="UniProtKB-SubCell"/>
</dbReference>
<proteinExistence type="inferred from homology"/>
<gene>
    <name evidence="9" type="ORF">ERS852572_01555</name>
</gene>
<evidence type="ECO:0000256" key="1">
    <source>
        <dbReference type="ARBA" id="ARBA00004651"/>
    </source>
</evidence>
<feature type="transmembrane region" description="Helical" evidence="7">
    <location>
        <begin position="76"/>
        <end position="97"/>
    </location>
</feature>
<accession>A0A173TJU6</accession>
<evidence type="ECO:0000256" key="5">
    <source>
        <dbReference type="ARBA" id="ARBA00022989"/>
    </source>
</evidence>
<evidence type="ECO:0000256" key="2">
    <source>
        <dbReference type="ARBA" id="ARBA00007400"/>
    </source>
</evidence>
<feature type="transmembrane region" description="Helical" evidence="7">
    <location>
        <begin position="149"/>
        <end position="170"/>
    </location>
</feature>
<name>A0A173TJU6_9FIRM</name>
<evidence type="ECO:0000259" key="8">
    <source>
        <dbReference type="Pfam" id="PF01757"/>
    </source>
</evidence>
<feature type="transmembrane region" description="Helical" evidence="7">
    <location>
        <begin position="242"/>
        <end position="263"/>
    </location>
</feature>